<organism evidence="2 3">
    <name type="scientific">Cylicostephanus goldi</name>
    <name type="common">Nematode worm</name>
    <dbReference type="NCBI Taxonomy" id="71465"/>
    <lineage>
        <taxon>Eukaryota</taxon>
        <taxon>Metazoa</taxon>
        <taxon>Ecdysozoa</taxon>
        <taxon>Nematoda</taxon>
        <taxon>Chromadorea</taxon>
        <taxon>Rhabditida</taxon>
        <taxon>Rhabditina</taxon>
        <taxon>Rhabditomorpha</taxon>
        <taxon>Strongyloidea</taxon>
        <taxon>Strongylidae</taxon>
        <taxon>Cylicostephanus</taxon>
    </lineage>
</organism>
<dbReference type="SUPFAM" id="SSF52768">
    <property type="entry name" value="Arginase/deacetylase"/>
    <property type="match status" value="1"/>
</dbReference>
<feature type="compositionally biased region" description="Basic and acidic residues" evidence="1">
    <location>
        <begin position="127"/>
        <end position="136"/>
    </location>
</feature>
<sequence>MLVVGGGGYTLRNVARCWANETGVLVDVDLPNEIPENAEGLQTLPLPYELHLFQEYLPFFEPEFTLRPDLPKRADNHNTKEFLAALRQEIIENLRQVKGAPSVQMMPIPEDMLDNDVALCEPELGDEERGKDHEETNTTYSGMET</sequence>
<evidence type="ECO:0000256" key="1">
    <source>
        <dbReference type="SAM" id="MobiDB-lite"/>
    </source>
</evidence>
<dbReference type="PANTHER" id="PTHR48252:SF77">
    <property type="entry name" value="HISTONE DEACETYLASE DOMAIN-CONTAINING PROTEIN"/>
    <property type="match status" value="1"/>
</dbReference>
<dbReference type="InterPro" id="IPR023696">
    <property type="entry name" value="Ureohydrolase_dom_sf"/>
</dbReference>
<evidence type="ECO:0000313" key="3">
    <source>
        <dbReference type="Proteomes" id="UP000271889"/>
    </source>
</evidence>
<feature type="region of interest" description="Disordered" evidence="1">
    <location>
        <begin position="124"/>
        <end position="145"/>
    </location>
</feature>
<dbReference type="PANTHER" id="PTHR48252">
    <property type="entry name" value="HISTONE DEACETYLASE 2-RELATED"/>
    <property type="match status" value="1"/>
</dbReference>
<dbReference type="OrthoDB" id="1918432at2759"/>
<accession>A0A3P6SDM8</accession>
<dbReference type="Proteomes" id="UP000271889">
    <property type="component" value="Unassembled WGS sequence"/>
</dbReference>
<gene>
    <name evidence="2" type="ORF">CGOC_LOCUS6606</name>
</gene>
<evidence type="ECO:0000313" key="2">
    <source>
        <dbReference type="EMBL" id="VDK70307.1"/>
    </source>
</evidence>
<name>A0A3P6SDM8_CYLGO</name>
<reference evidence="2 3" key="1">
    <citation type="submission" date="2018-11" db="EMBL/GenBank/DDBJ databases">
        <authorList>
            <consortium name="Pathogen Informatics"/>
        </authorList>
    </citation>
    <scope>NUCLEOTIDE SEQUENCE [LARGE SCALE GENOMIC DNA]</scope>
</reference>
<protein>
    <recommendedName>
        <fullName evidence="4">Histone deacetylase domain-containing protein</fullName>
    </recommendedName>
</protein>
<proteinExistence type="predicted"/>
<evidence type="ECO:0008006" key="4">
    <source>
        <dbReference type="Google" id="ProtNLM"/>
    </source>
</evidence>
<dbReference type="Gene3D" id="3.40.800.20">
    <property type="entry name" value="Histone deacetylase domain"/>
    <property type="match status" value="1"/>
</dbReference>
<dbReference type="InterPro" id="IPR037138">
    <property type="entry name" value="His_deacetylse_dom_sf"/>
</dbReference>
<dbReference type="EMBL" id="UYRV01021825">
    <property type="protein sequence ID" value="VDK70307.1"/>
    <property type="molecule type" value="Genomic_DNA"/>
</dbReference>
<keyword evidence="3" id="KW-1185">Reference proteome</keyword>
<dbReference type="AlphaFoldDB" id="A0A3P6SDM8"/>